<dbReference type="AlphaFoldDB" id="A0AAE9DRH3"/>
<accession>A0AAE9DRH3</accession>
<evidence type="ECO:0000313" key="2">
    <source>
        <dbReference type="EMBL" id="ULU09190.1"/>
    </source>
</evidence>
<feature type="coiled-coil region" evidence="1">
    <location>
        <begin position="116"/>
        <end position="143"/>
    </location>
</feature>
<dbReference type="Proteomes" id="UP000827892">
    <property type="component" value="Chromosome I"/>
</dbReference>
<dbReference type="PANTHER" id="PTHR31379">
    <property type="entry name" value="F-BOX C PROTEIN-RELATED-RELATED"/>
    <property type="match status" value="1"/>
</dbReference>
<name>A0AAE9DRH3_CAEBR</name>
<dbReference type="InterPro" id="IPR021942">
    <property type="entry name" value="DUF3557"/>
</dbReference>
<dbReference type="Pfam" id="PF12078">
    <property type="entry name" value="DUF3557"/>
    <property type="match status" value="1"/>
</dbReference>
<dbReference type="PANTHER" id="PTHR31379:SF1">
    <property type="entry name" value="F-BOX C PROTEIN-RELATED"/>
    <property type="match status" value="1"/>
</dbReference>
<protein>
    <submittedName>
        <fullName evidence="2">Uncharacterized protein</fullName>
    </submittedName>
</protein>
<sequence>MSLNTTTIYPSADKQLSYDSLKSVLQQLEPNFRFQLALRLPTIRLAEKAVPLHISKLLFLESGFQLNDTKYRLGVIRQAREGLTPSSIKLKNQKGGVEFDIDRFVREDKERRRPTLEGAERWVKRLQSDLDELKKKKEEVEITESVVVNRAGHRKNREEQLNDLDTQLRNIRIYLEHSQLQVKFYQCKRDNLSSPFEMFISAHEDVSEWYCLHRTCHLQQKSERGIKISNQQVPWEPPISLYSSNARILAESIEIASYSPSRRHQVGCSSVWNFWKSFKRFGTSRKSSGASQPPFGSSGDGLYEIGGVSAFDSSKRPRFSVIPPFGHRCLTRRCEPLKDTLLILQRPLYDSHSHIFFVLTSLHETIIDFPLLVTLFDFHRCPDSRVMTMSSAIPDANKKLSYDCLKCVLQKLEVNFRFRLAERLPKISLAEKAVPLYISKLSISEGSVKINDTKYRLGIICKPREGPTPEIIKEEQRRGGCKCDFDRFGFEKRSLPELTPGDILIRDYDPAADLDMNLELAEANVVRDQKVLADMERERRDLQYGPEEVENLPQYPLELEPEELDRRRRRFQGVSREVRLQAINEEIRHMKMALEKDELYVLRFQCKRDDRPLPYDMFIQFTRKSSDGTVYIERFKHDRTLREAQKYLINKFLGNRQLVTKIRSLGFWALESNGLVIGLPEGIKFDVQGFGTSGNLSEVLQRVETILGHPNRPFTRLETDGLKLGDGRNPKVRDAGVLVLVNNWEVDVMALCREVPNKKFVISIGYVIQPGEYAMIVENLINAKGTLGTCYEFNQVRWYDTEGDPMRAIAARFENAAVEESLIIIPLPHQLQLKVTCEQDQNSRIPSYTIKMEVVQSHF</sequence>
<gene>
    <name evidence="2" type="ORF">L3Y34_013946</name>
</gene>
<proteinExistence type="predicted"/>
<evidence type="ECO:0000313" key="3">
    <source>
        <dbReference type="Proteomes" id="UP000827892"/>
    </source>
</evidence>
<evidence type="ECO:0000256" key="1">
    <source>
        <dbReference type="SAM" id="Coils"/>
    </source>
</evidence>
<reference evidence="2 3" key="1">
    <citation type="submission" date="2022-05" db="EMBL/GenBank/DDBJ databases">
        <title>Chromosome-level reference genomes for two strains of Caenorhabditis briggsae: an improved platform for comparative genomics.</title>
        <authorList>
            <person name="Stevens L."/>
            <person name="Andersen E.C."/>
        </authorList>
    </citation>
    <scope>NUCLEOTIDE SEQUENCE [LARGE SCALE GENOMIC DNA]</scope>
    <source>
        <strain evidence="2">QX1410_ONT</strain>
        <tissue evidence="2">Whole-organism</tissue>
    </source>
</reference>
<dbReference type="EMBL" id="CP090891">
    <property type="protein sequence ID" value="ULU09190.1"/>
    <property type="molecule type" value="Genomic_DNA"/>
</dbReference>
<keyword evidence="1" id="KW-0175">Coiled coil</keyword>
<organism evidence="2 3">
    <name type="scientific">Caenorhabditis briggsae</name>
    <dbReference type="NCBI Taxonomy" id="6238"/>
    <lineage>
        <taxon>Eukaryota</taxon>
        <taxon>Metazoa</taxon>
        <taxon>Ecdysozoa</taxon>
        <taxon>Nematoda</taxon>
        <taxon>Chromadorea</taxon>
        <taxon>Rhabditida</taxon>
        <taxon>Rhabditina</taxon>
        <taxon>Rhabditomorpha</taxon>
        <taxon>Rhabditoidea</taxon>
        <taxon>Rhabditidae</taxon>
        <taxon>Peloderinae</taxon>
        <taxon>Caenorhabditis</taxon>
    </lineage>
</organism>